<feature type="signal peptide" evidence="7">
    <location>
        <begin position="1"/>
        <end position="23"/>
    </location>
</feature>
<dbReference type="RefSeq" id="XP_029644238.1">
    <property type="nucleotide sequence ID" value="XM_029788378.2"/>
</dbReference>
<dbReference type="Pfam" id="PF00112">
    <property type="entry name" value="Peptidase_C1"/>
    <property type="match status" value="1"/>
</dbReference>
<proteinExistence type="inferred from homology"/>
<feature type="domain" description="Cathepsin propeptide inhibitor" evidence="9">
    <location>
        <begin position="37"/>
        <end position="94"/>
    </location>
</feature>
<accession>A0A6P7T0L2</accession>
<dbReference type="PRINTS" id="PR00705">
    <property type="entry name" value="PAPAIN"/>
</dbReference>
<dbReference type="GO" id="GO:0006508">
    <property type="term" value="P:proteolysis"/>
    <property type="evidence" value="ECO:0007669"/>
    <property type="project" value="UniProtKB-KW"/>
</dbReference>
<keyword evidence="5" id="KW-0865">Zymogen</keyword>
<dbReference type="InterPro" id="IPR038765">
    <property type="entry name" value="Papain-like_cys_pep_sf"/>
</dbReference>
<dbReference type="InterPro" id="IPR000668">
    <property type="entry name" value="Peptidase_C1A_C"/>
</dbReference>
<dbReference type="PANTHER" id="PTHR12411">
    <property type="entry name" value="CYSTEINE PROTEASE FAMILY C1-RELATED"/>
    <property type="match status" value="1"/>
</dbReference>
<gene>
    <name evidence="11" type="primary">LOC115218516</name>
</gene>
<sequence length="346" mass="38800">MSSLIPPTIFSFLLCFAAIYCTAKNVLPSEEDYYFLFKTFVKKYNKSYINDTAEFNHRFIIFKQNVKKVSTMEVFSDGAQFGITKFSDLTEKEFTEQYLKGLKGKHPLLKSSQQPLNSTTPMQNIRKLKIPPVVDWRKSRAVTKVKNQGSCGACWAFSCVETMESMYAIMKNISAPELSVQEVIDCTGESLGCRGGDTCSTLRWLQQKNQTVVYEPAYPLKDIDESCRPIKKDAPGAQVIESTCDNFVGREEKMLLHLAQNGPLVTAVDASTWSNYQEGIIRYHCETSNNHAVQIVGYNTSGEVPYYIVRNSWGSDFGIAGYLHIAVGSNLCGLAQEVSTLQIKIV</sequence>
<dbReference type="SUPFAM" id="SSF54001">
    <property type="entry name" value="Cysteine proteinases"/>
    <property type="match status" value="1"/>
</dbReference>
<dbReference type="InterPro" id="IPR039417">
    <property type="entry name" value="Peptidase_C1A_papain-like"/>
</dbReference>
<keyword evidence="3" id="KW-0378">Hydrolase</keyword>
<evidence type="ECO:0000256" key="1">
    <source>
        <dbReference type="ARBA" id="ARBA00008455"/>
    </source>
</evidence>
<dbReference type="SMR" id="A0A6P7T0L2"/>
<dbReference type="InterPro" id="IPR000169">
    <property type="entry name" value="Pept_cys_AS"/>
</dbReference>
<keyword evidence="2" id="KW-0645">Protease</keyword>
<evidence type="ECO:0000256" key="2">
    <source>
        <dbReference type="ARBA" id="ARBA00022670"/>
    </source>
</evidence>
<keyword evidence="4" id="KW-0788">Thiol protease</keyword>
<dbReference type="KEGG" id="osn:115218516"/>
<dbReference type="PROSITE" id="PS00639">
    <property type="entry name" value="THIOL_PROTEASE_HIS"/>
    <property type="match status" value="1"/>
</dbReference>
<dbReference type="InterPro" id="IPR025660">
    <property type="entry name" value="Pept_his_AS"/>
</dbReference>
<dbReference type="PROSITE" id="PS00139">
    <property type="entry name" value="THIOL_PROTEASE_CYS"/>
    <property type="match status" value="1"/>
</dbReference>
<evidence type="ECO:0000259" key="9">
    <source>
        <dbReference type="SMART" id="SM00848"/>
    </source>
</evidence>
<dbReference type="SMART" id="SM00645">
    <property type="entry name" value="Pept_C1"/>
    <property type="match status" value="1"/>
</dbReference>
<evidence type="ECO:0000256" key="7">
    <source>
        <dbReference type="SAM" id="SignalP"/>
    </source>
</evidence>
<keyword evidence="7" id="KW-0732">Signal</keyword>
<evidence type="ECO:0000313" key="10">
    <source>
        <dbReference type="Proteomes" id="UP000515154"/>
    </source>
</evidence>
<reference evidence="11" key="1">
    <citation type="submission" date="2025-08" db="UniProtKB">
        <authorList>
            <consortium name="RefSeq"/>
        </authorList>
    </citation>
    <scope>IDENTIFICATION</scope>
</reference>
<dbReference type="Gene3D" id="3.90.70.10">
    <property type="entry name" value="Cysteine proteinases"/>
    <property type="match status" value="1"/>
</dbReference>
<dbReference type="AlphaFoldDB" id="A0A6P7T0L2"/>
<dbReference type="InterPro" id="IPR013128">
    <property type="entry name" value="Peptidase_C1A"/>
</dbReference>
<dbReference type="SMART" id="SM00848">
    <property type="entry name" value="Inhibitor_I29"/>
    <property type="match status" value="1"/>
</dbReference>
<evidence type="ECO:0000256" key="6">
    <source>
        <dbReference type="ARBA" id="ARBA00023157"/>
    </source>
</evidence>
<feature type="domain" description="Peptidase C1A papain C-terminal" evidence="8">
    <location>
        <begin position="130"/>
        <end position="342"/>
    </location>
</feature>
<evidence type="ECO:0000313" key="11">
    <source>
        <dbReference type="RefSeq" id="XP_029644238.1"/>
    </source>
</evidence>
<keyword evidence="10" id="KW-1185">Reference proteome</keyword>
<protein>
    <submittedName>
        <fullName evidence="11">Cathepsin O</fullName>
    </submittedName>
</protein>
<dbReference type="GO" id="GO:0008234">
    <property type="term" value="F:cysteine-type peptidase activity"/>
    <property type="evidence" value="ECO:0007669"/>
    <property type="project" value="UniProtKB-KW"/>
</dbReference>
<dbReference type="InterPro" id="IPR013201">
    <property type="entry name" value="Prot_inhib_I29"/>
</dbReference>
<evidence type="ECO:0000256" key="5">
    <source>
        <dbReference type="ARBA" id="ARBA00023145"/>
    </source>
</evidence>
<name>A0A6P7T0L2_9MOLL</name>
<dbReference type="Proteomes" id="UP000515154">
    <property type="component" value="Linkage group LG13"/>
</dbReference>
<evidence type="ECO:0000256" key="4">
    <source>
        <dbReference type="ARBA" id="ARBA00022807"/>
    </source>
</evidence>
<dbReference type="Pfam" id="PF08246">
    <property type="entry name" value="Inhibitor_I29"/>
    <property type="match status" value="1"/>
</dbReference>
<dbReference type="CDD" id="cd02248">
    <property type="entry name" value="Peptidase_C1A"/>
    <property type="match status" value="1"/>
</dbReference>
<evidence type="ECO:0000259" key="8">
    <source>
        <dbReference type="SMART" id="SM00645"/>
    </source>
</evidence>
<organism evidence="10 11">
    <name type="scientific">Octopus sinensis</name>
    <name type="common">East Asian common octopus</name>
    <dbReference type="NCBI Taxonomy" id="2607531"/>
    <lineage>
        <taxon>Eukaryota</taxon>
        <taxon>Metazoa</taxon>
        <taxon>Spiralia</taxon>
        <taxon>Lophotrochozoa</taxon>
        <taxon>Mollusca</taxon>
        <taxon>Cephalopoda</taxon>
        <taxon>Coleoidea</taxon>
        <taxon>Octopodiformes</taxon>
        <taxon>Octopoda</taxon>
        <taxon>Incirrata</taxon>
        <taxon>Octopodidae</taxon>
        <taxon>Octopus</taxon>
    </lineage>
</organism>
<keyword evidence="6" id="KW-1015">Disulfide bond</keyword>
<feature type="chain" id="PRO_5027814126" evidence="7">
    <location>
        <begin position="24"/>
        <end position="346"/>
    </location>
</feature>
<comment type="similarity">
    <text evidence="1">Belongs to the peptidase C1 family.</text>
</comment>
<evidence type="ECO:0000256" key="3">
    <source>
        <dbReference type="ARBA" id="ARBA00022801"/>
    </source>
</evidence>